<feature type="domain" description="6-phosphogluconate dehydrogenase NADP-binding" evidence="3">
    <location>
        <begin position="4"/>
        <end position="149"/>
    </location>
</feature>
<evidence type="ECO:0000313" key="5">
    <source>
        <dbReference type="EMBL" id="MBB5080800.1"/>
    </source>
</evidence>
<keyword evidence="2" id="KW-0560">Oxidoreductase</keyword>
<dbReference type="PANTHER" id="PTHR43580:SF2">
    <property type="entry name" value="CYTOKINE-LIKE NUCLEAR FACTOR N-PAC"/>
    <property type="match status" value="1"/>
</dbReference>
<name>A0A7W8EHC6_9ACTN</name>
<evidence type="ECO:0000259" key="3">
    <source>
        <dbReference type="Pfam" id="PF03446"/>
    </source>
</evidence>
<dbReference type="InterPro" id="IPR036291">
    <property type="entry name" value="NAD(P)-bd_dom_sf"/>
</dbReference>
<protein>
    <submittedName>
        <fullName evidence="5">3-hydroxyisobutyrate dehydrogenase-like beta-hydroxyacid dehydrogenase</fullName>
    </submittedName>
</protein>
<evidence type="ECO:0000259" key="4">
    <source>
        <dbReference type="Pfam" id="PF21761"/>
    </source>
</evidence>
<dbReference type="InterPro" id="IPR048666">
    <property type="entry name" value="RedAm-like_C"/>
</dbReference>
<evidence type="ECO:0000313" key="6">
    <source>
        <dbReference type="Proteomes" id="UP000568380"/>
    </source>
</evidence>
<gene>
    <name evidence="5" type="ORF">HNR40_006289</name>
</gene>
<sequence length="285" mass="30060">MTTQVTVIGLGPMGAQMARTFLKAGYDVTVWNRTAAKADPLVELGAKRAERPTGDLMVISQLDYQAMYDSLDGVDLDGKVLVNLSSDTPAKLREAAAWVAGRGGVLVTAGIMVPPPGIGEPGSFAFYSGPREVLDRHTATLAALGEVVHVGADEGLAMMYYQSQLYVFWSTLTAYMYSAALLGSAGVKAAEIVPFFQGLVGSLAGDGPMGFLKILTEEIDAGVYPGADNSLRMQAVGMEHALHAFRDAGLETSMPAALKELFARTDREGRGAEGLGAVIESIKNP</sequence>
<dbReference type="PIRSF" id="PIRSF000103">
    <property type="entry name" value="HIBADH"/>
    <property type="match status" value="1"/>
</dbReference>
<dbReference type="PANTHER" id="PTHR43580">
    <property type="entry name" value="OXIDOREDUCTASE GLYR1-RELATED"/>
    <property type="match status" value="1"/>
</dbReference>
<dbReference type="InterPro" id="IPR006115">
    <property type="entry name" value="6PGDH_NADP-bd"/>
</dbReference>
<dbReference type="Pfam" id="PF03446">
    <property type="entry name" value="NAD_binding_2"/>
    <property type="match status" value="1"/>
</dbReference>
<dbReference type="GO" id="GO:0016491">
    <property type="term" value="F:oxidoreductase activity"/>
    <property type="evidence" value="ECO:0007669"/>
    <property type="project" value="UniProtKB-KW"/>
</dbReference>
<dbReference type="AlphaFoldDB" id="A0A7W8EHC6"/>
<dbReference type="InterPro" id="IPR015815">
    <property type="entry name" value="HIBADH-related"/>
</dbReference>
<proteinExistence type="inferred from homology"/>
<accession>A0A7W8EHC6</accession>
<dbReference type="EMBL" id="JACHIN010000009">
    <property type="protein sequence ID" value="MBB5080800.1"/>
    <property type="molecule type" value="Genomic_DNA"/>
</dbReference>
<dbReference type="Proteomes" id="UP000568380">
    <property type="component" value="Unassembled WGS sequence"/>
</dbReference>
<evidence type="ECO:0000256" key="1">
    <source>
        <dbReference type="ARBA" id="ARBA00009080"/>
    </source>
</evidence>
<dbReference type="Gene3D" id="1.10.1040.10">
    <property type="entry name" value="N-(1-d-carboxylethyl)-l-norvaline Dehydrogenase, domain 2"/>
    <property type="match status" value="1"/>
</dbReference>
<reference evidence="5 6" key="1">
    <citation type="submission" date="2020-08" db="EMBL/GenBank/DDBJ databases">
        <title>Genomic Encyclopedia of Type Strains, Phase IV (KMG-IV): sequencing the most valuable type-strain genomes for metagenomic binning, comparative biology and taxonomic classification.</title>
        <authorList>
            <person name="Goeker M."/>
        </authorList>
    </citation>
    <scope>NUCLEOTIDE SEQUENCE [LARGE SCALE GENOMIC DNA]</scope>
    <source>
        <strain evidence="5 6">DSM 45385</strain>
    </source>
</reference>
<dbReference type="InterPro" id="IPR013328">
    <property type="entry name" value="6PGD_dom2"/>
</dbReference>
<dbReference type="Gene3D" id="3.40.50.720">
    <property type="entry name" value="NAD(P)-binding Rossmann-like Domain"/>
    <property type="match status" value="1"/>
</dbReference>
<dbReference type="GO" id="GO:0050661">
    <property type="term" value="F:NADP binding"/>
    <property type="evidence" value="ECO:0007669"/>
    <property type="project" value="InterPro"/>
</dbReference>
<feature type="domain" description="NADPH-dependent reductive aminase-like C-terminal" evidence="4">
    <location>
        <begin position="153"/>
        <end position="283"/>
    </location>
</feature>
<comment type="caution">
    <text evidence="5">The sequence shown here is derived from an EMBL/GenBank/DDBJ whole genome shotgun (WGS) entry which is preliminary data.</text>
</comment>
<evidence type="ECO:0000256" key="2">
    <source>
        <dbReference type="ARBA" id="ARBA00023002"/>
    </source>
</evidence>
<dbReference type="RefSeq" id="WP_184967586.1">
    <property type="nucleotide sequence ID" value="NZ_JACHIN010000009.1"/>
</dbReference>
<dbReference type="InterPro" id="IPR051265">
    <property type="entry name" value="HIBADH-related_NP60_sf"/>
</dbReference>
<keyword evidence="6" id="KW-1185">Reference proteome</keyword>
<dbReference type="SUPFAM" id="SSF51735">
    <property type="entry name" value="NAD(P)-binding Rossmann-fold domains"/>
    <property type="match status" value="1"/>
</dbReference>
<comment type="similarity">
    <text evidence="1">Belongs to the HIBADH-related family.</text>
</comment>
<organism evidence="5 6">
    <name type="scientific">Nonomuraea endophytica</name>
    <dbReference type="NCBI Taxonomy" id="714136"/>
    <lineage>
        <taxon>Bacteria</taxon>
        <taxon>Bacillati</taxon>
        <taxon>Actinomycetota</taxon>
        <taxon>Actinomycetes</taxon>
        <taxon>Streptosporangiales</taxon>
        <taxon>Streptosporangiaceae</taxon>
        <taxon>Nonomuraea</taxon>
    </lineage>
</organism>
<dbReference type="Pfam" id="PF21761">
    <property type="entry name" value="RedAm-like_C"/>
    <property type="match status" value="1"/>
</dbReference>